<dbReference type="Gene3D" id="3.40.30.10">
    <property type="entry name" value="Glutaredoxin"/>
    <property type="match status" value="1"/>
</dbReference>
<feature type="domain" description="GST N-terminal" evidence="2">
    <location>
        <begin position="1"/>
        <end position="80"/>
    </location>
</feature>
<keyword evidence="5" id="KW-1185">Reference proteome</keyword>
<evidence type="ECO:0000259" key="2">
    <source>
        <dbReference type="PROSITE" id="PS50404"/>
    </source>
</evidence>
<dbReference type="NCBIfam" id="TIGR01262">
    <property type="entry name" value="maiA"/>
    <property type="match status" value="1"/>
</dbReference>
<dbReference type="CDD" id="cd03191">
    <property type="entry name" value="GST_C_Zeta"/>
    <property type="match status" value="1"/>
</dbReference>
<accession>A0ABP8V4Y9</accession>
<dbReference type="InterPro" id="IPR005955">
    <property type="entry name" value="GST_Zeta"/>
</dbReference>
<comment type="caution">
    <text evidence="4">The sequence shown here is derived from an EMBL/GenBank/DDBJ whole genome shotgun (WGS) entry which is preliminary data.</text>
</comment>
<dbReference type="SFLD" id="SFLDG00358">
    <property type="entry name" value="Main_(cytGST)"/>
    <property type="match status" value="1"/>
</dbReference>
<dbReference type="RefSeq" id="WP_345197432.1">
    <property type="nucleotide sequence ID" value="NZ_BAABFL010000438.1"/>
</dbReference>
<dbReference type="InterPro" id="IPR036282">
    <property type="entry name" value="Glutathione-S-Trfase_C_sf"/>
</dbReference>
<keyword evidence="4" id="KW-0413">Isomerase</keyword>
<dbReference type="SUPFAM" id="SSF52833">
    <property type="entry name" value="Thioredoxin-like"/>
    <property type="match status" value="1"/>
</dbReference>
<evidence type="ECO:0000259" key="3">
    <source>
        <dbReference type="PROSITE" id="PS50405"/>
    </source>
</evidence>
<dbReference type="InterPro" id="IPR034330">
    <property type="entry name" value="GST_Zeta_C"/>
</dbReference>
<protein>
    <submittedName>
        <fullName evidence="4">Maleylacetoacetate isomerase</fullName>
    </submittedName>
</protein>
<dbReference type="SFLD" id="SFLDS00019">
    <property type="entry name" value="Glutathione_Transferase_(cytos"/>
    <property type="match status" value="1"/>
</dbReference>
<dbReference type="PANTHER" id="PTHR42673">
    <property type="entry name" value="MALEYLACETOACETATE ISOMERASE"/>
    <property type="match status" value="1"/>
</dbReference>
<dbReference type="PROSITE" id="PS50404">
    <property type="entry name" value="GST_NTER"/>
    <property type="match status" value="1"/>
</dbReference>
<gene>
    <name evidence="4" type="primary">maiA_1</name>
    <name evidence="4" type="ORF">GCM10023116_34030</name>
</gene>
<dbReference type="InterPro" id="IPR036249">
    <property type="entry name" value="Thioredoxin-like_sf"/>
</dbReference>
<dbReference type="PANTHER" id="PTHR42673:SF4">
    <property type="entry name" value="MALEYLACETOACETATE ISOMERASE"/>
    <property type="match status" value="1"/>
</dbReference>
<dbReference type="GO" id="GO:0016853">
    <property type="term" value="F:isomerase activity"/>
    <property type="evidence" value="ECO:0007669"/>
    <property type="project" value="UniProtKB-KW"/>
</dbReference>
<dbReference type="Pfam" id="PF13417">
    <property type="entry name" value="GST_N_3"/>
    <property type="match status" value="1"/>
</dbReference>
<evidence type="ECO:0000313" key="5">
    <source>
        <dbReference type="Proteomes" id="UP001500604"/>
    </source>
</evidence>
<dbReference type="CDD" id="cd03042">
    <property type="entry name" value="GST_N_Zeta"/>
    <property type="match status" value="1"/>
</dbReference>
<name>A0ABP8V4Y9_9GAMM</name>
<dbReference type="EMBL" id="BAABFL010000438">
    <property type="protein sequence ID" value="GAA4651120.1"/>
    <property type="molecule type" value="Genomic_DNA"/>
</dbReference>
<dbReference type="Pfam" id="PF13410">
    <property type="entry name" value="GST_C_2"/>
    <property type="match status" value="1"/>
</dbReference>
<feature type="domain" description="GST C-terminal" evidence="3">
    <location>
        <begin position="86"/>
        <end position="210"/>
    </location>
</feature>
<dbReference type="PROSITE" id="PS50405">
    <property type="entry name" value="GST_CTER"/>
    <property type="match status" value="1"/>
</dbReference>
<dbReference type="Proteomes" id="UP001500604">
    <property type="component" value="Unassembled WGS sequence"/>
</dbReference>
<dbReference type="InterPro" id="IPR040079">
    <property type="entry name" value="Glutathione_S-Trfase"/>
</dbReference>
<dbReference type="InterPro" id="IPR034333">
    <property type="entry name" value="GST_Zeta_N"/>
</dbReference>
<dbReference type="SUPFAM" id="SSF47616">
    <property type="entry name" value="GST C-terminal domain-like"/>
    <property type="match status" value="1"/>
</dbReference>
<evidence type="ECO:0000313" key="4">
    <source>
        <dbReference type="EMBL" id="GAA4651120.1"/>
    </source>
</evidence>
<comment type="similarity">
    <text evidence="1">Belongs to the GST superfamily. Zeta family.</text>
</comment>
<organism evidence="4 5">
    <name type="scientific">Kistimonas scapharcae</name>
    <dbReference type="NCBI Taxonomy" id="1036133"/>
    <lineage>
        <taxon>Bacteria</taxon>
        <taxon>Pseudomonadati</taxon>
        <taxon>Pseudomonadota</taxon>
        <taxon>Gammaproteobacteria</taxon>
        <taxon>Oceanospirillales</taxon>
        <taxon>Endozoicomonadaceae</taxon>
        <taxon>Kistimonas</taxon>
    </lineage>
</organism>
<proteinExistence type="inferred from homology"/>
<sequence>MKLYDYFRSSAAYRIRIALNLKGISYDSIPINLRTGEQCSPAYRDRNPQGLIPALETPQGLLSQSLAIMEWLDESHPESPLLLPGDTWLRAQIRSLACQIACDIHPLNNLRVLHYLQCELGVSDTAKTDWYAHWIATGFEALELQLSGSGFCIGEQPTLADICLIPQVYNAVRFKVDLSPYPAIRQVYEHCNQLEAFQKAAPENQADAIV</sequence>
<evidence type="ECO:0000256" key="1">
    <source>
        <dbReference type="ARBA" id="ARBA00010007"/>
    </source>
</evidence>
<dbReference type="Gene3D" id="1.20.1050.10">
    <property type="match status" value="1"/>
</dbReference>
<dbReference type="InterPro" id="IPR004045">
    <property type="entry name" value="Glutathione_S-Trfase_N"/>
</dbReference>
<reference evidence="5" key="1">
    <citation type="journal article" date="2019" name="Int. J. Syst. Evol. Microbiol.">
        <title>The Global Catalogue of Microorganisms (GCM) 10K type strain sequencing project: providing services to taxonomists for standard genome sequencing and annotation.</title>
        <authorList>
            <consortium name="The Broad Institute Genomics Platform"/>
            <consortium name="The Broad Institute Genome Sequencing Center for Infectious Disease"/>
            <person name="Wu L."/>
            <person name="Ma J."/>
        </authorList>
    </citation>
    <scope>NUCLEOTIDE SEQUENCE [LARGE SCALE GENOMIC DNA]</scope>
    <source>
        <strain evidence="5">JCM 17805</strain>
    </source>
</reference>
<dbReference type="InterPro" id="IPR010987">
    <property type="entry name" value="Glutathione-S-Trfase_C-like"/>
</dbReference>